<evidence type="ECO:0000313" key="3">
    <source>
        <dbReference type="Proteomes" id="UP000007478"/>
    </source>
</evidence>
<protein>
    <submittedName>
        <fullName evidence="2">Archaeal ATPase</fullName>
    </submittedName>
</protein>
<name>F0LMA6_THEBM</name>
<dbReference type="Proteomes" id="UP000007478">
    <property type="component" value="Chromosome"/>
</dbReference>
<dbReference type="InterPro" id="IPR011335">
    <property type="entry name" value="Restrct_endonuc-II-like"/>
</dbReference>
<evidence type="ECO:0000259" key="1">
    <source>
        <dbReference type="Pfam" id="PF03008"/>
    </source>
</evidence>
<sequence length="164" mass="19453">MENLLRLGLVRREKPLFGGRKVSLYQISDPMLLTWFTLVYPQVDRISLGIATLENAYKVFSIRFEELAREFLILKKPFEFSQIGRWWWKGEEIDIIAVDENTAYLIEVKWKDLSEKDGRRILSLLKEKAKNVRFNGEFRYGIIAKSIEEKERFELAFSLEDIIE</sequence>
<evidence type="ECO:0000313" key="2">
    <source>
        <dbReference type="EMBL" id="ADT85129.1"/>
    </source>
</evidence>
<accession>F0LMA6</accession>
<dbReference type="HOGENOM" id="CLU_142661_0_0_2"/>
<keyword evidence="3" id="KW-1185">Reference proteome</keyword>
<feature type="domain" description="DUF234" evidence="1">
    <location>
        <begin position="35"/>
        <end position="121"/>
    </location>
</feature>
<dbReference type="InterPro" id="IPR004256">
    <property type="entry name" value="DUF234"/>
</dbReference>
<proteinExistence type="predicted"/>
<reference evidence="2 3" key="1">
    <citation type="journal article" date="2011" name="J. Bacteriol.">
        <title>Complete genome sequence of the hyperthermophilic, piezophilic, heterotrophic, and carboxydotrophic archaeon Thermococcus barophilus MP.</title>
        <authorList>
            <person name="Vannier P."/>
            <person name="Marteinsson V.T."/>
            <person name="Fridjonsson O.H."/>
            <person name="Oger P."/>
            <person name="Jebbar M."/>
        </authorList>
    </citation>
    <scope>NUCLEOTIDE SEQUENCE [LARGE SCALE GENOMIC DNA]</scope>
    <source>
        <strain evidence="3">DSM 11836 / MP</strain>
    </source>
</reference>
<dbReference type="EMBL" id="CP002372">
    <property type="protein sequence ID" value="ADT85129.1"/>
    <property type="molecule type" value="Genomic_DNA"/>
</dbReference>
<dbReference type="PATRIC" id="fig|391623.17.peg.2151"/>
<dbReference type="KEGG" id="tba:TERMP_02155"/>
<dbReference type="AlphaFoldDB" id="F0LMA6"/>
<dbReference type="Pfam" id="PF03008">
    <property type="entry name" value="DUF234"/>
    <property type="match status" value="1"/>
</dbReference>
<gene>
    <name evidence="2" type="ordered locus">TERMP_02155</name>
</gene>
<dbReference type="SUPFAM" id="SSF52980">
    <property type="entry name" value="Restriction endonuclease-like"/>
    <property type="match status" value="1"/>
</dbReference>
<organism evidence="2 3">
    <name type="scientific">Thermococcus barophilus (strain DSM 11836 / MP)</name>
    <dbReference type="NCBI Taxonomy" id="391623"/>
    <lineage>
        <taxon>Archaea</taxon>
        <taxon>Methanobacteriati</taxon>
        <taxon>Methanobacteriota</taxon>
        <taxon>Thermococci</taxon>
        <taxon>Thermococcales</taxon>
        <taxon>Thermococcaceae</taxon>
        <taxon>Thermococcus</taxon>
    </lineage>
</organism>
<dbReference type="eggNOG" id="arCOG03166">
    <property type="taxonomic scope" value="Archaea"/>
</dbReference>
<dbReference type="PANTHER" id="PTHR34704">
    <property type="entry name" value="ATPASE"/>
    <property type="match status" value="1"/>
</dbReference>
<dbReference type="PANTHER" id="PTHR34704:SF1">
    <property type="entry name" value="ATPASE"/>
    <property type="match status" value="1"/>
</dbReference>